<feature type="transmembrane region" description="Helical" evidence="8">
    <location>
        <begin position="370"/>
        <end position="388"/>
    </location>
</feature>
<evidence type="ECO:0000313" key="11">
    <source>
        <dbReference type="EMBL" id="CUN67369.1"/>
    </source>
</evidence>
<feature type="transmembrane region" description="Helical" evidence="8">
    <location>
        <begin position="451"/>
        <end position="472"/>
    </location>
</feature>
<accession>A0ABM9UNP8</accession>
<feature type="transmembrane region" description="Helical" evidence="8">
    <location>
        <begin position="424"/>
        <end position="445"/>
    </location>
</feature>
<dbReference type="PANTHER" id="PTHR33908">
    <property type="entry name" value="MANNOSYLTRANSFERASE YKCB-RELATED"/>
    <property type="match status" value="1"/>
</dbReference>
<feature type="domain" description="Putative mannosyltransferase YkcA/B-like C-terminal" evidence="10">
    <location>
        <begin position="553"/>
        <end position="638"/>
    </location>
</feature>
<name>A0ABM9UNP8_SARVE</name>
<evidence type="ECO:0000256" key="2">
    <source>
        <dbReference type="ARBA" id="ARBA00022475"/>
    </source>
</evidence>
<dbReference type="Proteomes" id="UP000095488">
    <property type="component" value="Unassembled WGS sequence"/>
</dbReference>
<feature type="transmembrane region" description="Helical" evidence="8">
    <location>
        <begin position="394"/>
        <end position="412"/>
    </location>
</feature>
<keyword evidence="12" id="KW-1185">Reference proteome</keyword>
<sequence length="681" mass="76996">MIKKINKDKLPIIFILILSFILNMANLKIQGYGNEYYAAGIKSMLTSFKNFFFLSFDPSGFVSLNKPPIGLWIQGIFGKIFGVSGFALILPEALAGTLCVFILYILIKRYFGFITGIMAALILAITPIYVAVSRTNDFQTILILFMLLSIMPAIKAAKTGNIKYLIVSVIIVGIAFNINRLESFIIIPAIYLTYIFSESEGEKRVIERYVCGITFITQEREKVSLKAKIKCLILATIVLLVVSLSWSFLVDLVPINARPYVGDSTTNSEIELVLNQHNQVSNKINSNINLNYDGDNTLSYNTLNENEFIKNYNEWNTIHKDNKTQFGIFRLFQDNNLSDQIAWFLPLAIISLIVSIINRRKIIALKSTKNIIIMFFSIWFVTEFLYFSFVYSNIYDLATLAVPTAALCGIGIKKMIQSYRRNKSMWLSLSLGLTIIVQYIIVIYYRENLSYLLIHLFYLDLGISIIAVFTLFKIRNKEFTNNNLKNGLIVISIIGCLIIPLIGSSASLVYKTDGIFKGAGLQLFESKTQQNVNNYMKNYGVEFGGSEDLSKFINFLNENKGENQEYLLVTPSASVYAQNIILDTGDKVMALGGRTGNDDILTLFAFKQLVREGKVKYVLVGNETNSFNNASIMNWVKNVGKVIPNSQWQDTNITVANNILYNVFKNDRRDTLYEVTPNDVS</sequence>
<dbReference type="InterPro" id="IPR038731">
    <property type="entry name" value="RgtA/B/C-like"/>
</dbReference>
<keyword evidence="3" id="KW-0328">Glycosyltransferase</keyword>
<keyword evidence="4" id="KW-0808">Transferase</keyword>
<feature type="transmembrane region" description="Helical" evidence="8">
    <location>
        <begin position="484"/>
        <end position="503"/>
    </location>
</feature>
<evidence type="ECO:0000256" key="1">
    <source>
        <dbReference type="ARBA" id="ARBA00004651"/>
    </source>
</evidence>
<keyword evidence="7 8" id="KW-0472">Membrane</keyword>
<keyword evidence="5 8" id="KW-0812">Transmembrane</keyword>
<keyword evidence="2" id="KW-1003">Cell membrane</keyword>
<feature type="transmembrane region" description="Helical" evidence="8">
    <location>
        <begin position="138"/>
        <end position="154"/>
    </location>
</feature>
<reference evidence="11 12" key="1">
    <citation type="submission" date="2015-09" db="EMBL/GenBank/DDBJ databases">
        <authorList>
            <consortium name="Pathogen Informatics"/>
        </authorList>
    </citation>
    <scope>NUCLEOTIDE SEQUENCE [LARGE SCALE GENOMIC DNA]</scope>
    <source>
        <strain evidence="11 12">2789STDY5834858</strain>
    </source>
</reference>
<evidence type="ECO:0000256" key="8">
    <source>
        <dbReference type="SAM" id="Phobius"/>
    </source>
</evidence>
<feature type="transmembrane region" description="Helical" evidence="8">
    <location>
        <begin position="161"/>
        <end position="178"/>
    </location>
</feature>
<feature type="transmembrane region" description="Helical" evidence="8">
    <location>
        <begin position="229"/>
        <end position="249"/>
    </location>
</feature>
<proteinExistence type="predicted"/>
<comment type="caution">
    <text evidence="11">The sequence shown here is derived from an EMBL/GenBank/DDBJ whole genome shotgun (WGS) entry which is preliminary data.</text>
</comment>
<feature type="transmembrane region" description="Helical" evidence="8">
    <location>
        <begin position="110"/>
        <end position="132"/>
    </location>
</feature>
<organism evidence="11 12">
    <name type="scientific">Sarcina ventriculi</name>
    <name type="common">Clostridium ventriculi</name>
    <dbReference type="NCBI Taxonomy" id="1267"/>
    <lineage>
        <taxon>Bacteria</taxon>
        <taxon>Bacillati</taxon>
        <taxon>Bacillota</taxon>
        <taxon>Clostridia</taxon>
        <taxon>Eubacteriales</taxon>
        <taxon>Clostridiaceae</taxon>
        <taxon>Sarcina</taxon>
    </lineage>
</organism>
<keyword evidence="6 8" id="KW-1133">Transmembrane helix</keyword>
<comment type="subcellular location">
    <subcellularLocation>
        <location evidence="1">Cell membrane</location>
        <topology evidence="1">Multi-pass membrane protein</topology>
    </subcellularLocation>
</comment>
<dbReference type="InterPro" id="IPR050297">
    <property type="entry name" value="LipidA_mod_glycosyltrf_83"/>
</dbReference>
<dbReference type="Pfam" id="PF13231">
    <property type="entry name" value="PMT_2"/>
    <property type="match status" value="1"/>
</dbReference>
<evidence type="ECO:0000256" key="6">
    <source>
        <dbReference type="ARBA" id="ARBA00022989"/>
    </source>
</evidence>
<dbReference type="PANTHER" id="PTHR33908:SF3">
    <property type="entry name" value="UNDECAPRENYL PHOSPHATE-ALPHA-4-AMINO-4-DEOXY-L-ARABINOSE ARABINOSYL TRANSFERASE"/>
    <property type="match status" value="1"/>
</dbReference>
<protein>
    <submittedName>
        <fullName evidence="11">Predicted membrane protein</fullName>
    </submittedName>
</protein>
<dbReference type="Pfam" id="PF24878">
    <property type="entry name" value="YkcB_C"/>
    <property type="match status" value="1"/>
</dbReference>
<feature type="transmembrane region" description="Helical" evidence="8">
    <location>
        <begin position="12"/>
        <end position="29"/>
    </location>
</feature>
<feature type="transmembrane region" description="Helical" evidence="8">
    <location>
        <begin position="341"/>
        <end position="358"/>
    </location>
</feature>
<evidence type="ECO:0000256" key="5">
    <source>
        <dbReference type="ARBA" id="ARBA00022692"/>
    </source>
</evidence>
<feature type="domain" description="Glycosyltransferase RgtA/B/C/D-like" evidence="9">
    <location>
        <begin position="65"/>
        <end position="206"/>
    </location>
</feature>
<gene>
    <name evidence="11" type="ORF">ERS852473_00815</name>
</gene>
<evidence type="ECO:0000259" key="9">
    <source>
        <dbReference type="Pfam" id="PF13231"/>
    </source>
</evidence>
<evidence type="ECO:0000256" key="4">
    <source>
        <dbReference type="ARBA" id="ARBA00022679"/>
    </source>
</evidence>
<evidence type="ECO:0000256" key="3">
    <source>
        <dbReference type="ARBA" id="ARBA00022676"/>
    </source>
</evidence>
<evidence type="ECO:0000256" key="7">
    <source>
        <dbReference type="ARBA" id="ARBA00023136"/>
    </source>
</evidence>
<dbReference type="EMBL" id="CYZR01000002">
    <property type="protein sequence ID" value="CUN67369.1"/>
    <property type="molecule type" value="Genomic_DNA"/>
</dbReference>
<dbReference type="InterPro" id="IPR056785">
    <property type="entry name" value="YkcA/B-like_C"/>
</dbReference>
<evidence type="ECO:0000259" key="10">
    <source>
        <dbReference type="Pfam" id="PF24878"/>
    </source>
</evidence>
<dbReference type="RefSeq" id="WP_055257889.1">
    <property type="nucleotide sequence ID" value="NZ_CABIXL010000002.1"/>
</dbReference>
<feature type="transmembrane region" description="Helical" evidence="8">
    <location>
        <begin position="76"/>
        <end position="103"/>
    </location>
</feature>
<evidence type="ECO:0000313" key="12">
    <source>
        <dbReference type="Proteomes" id="UP000095488"/>
    </source>
</evidence>